<protein>
    <submittedName>
        <fullName evidence="1">Uncharacterized protein</fullName>
    </submittedName>
</protein>
<dbReference type="EMBL" id="MEAU01000074">
    <property type="protein sequence ID" value="OJA37941.1"/>
    <property type="molecule type" value="Genomic_DNA"/>
</dbReference>
<name>A0ABD6PUL5_9BURK</name>
<dbReference type="Proteomes" id="UP000183667">
    <property type="component" value="Unassembled WGS sequence"/>
</dbReference>
<gene>
    <name evidence="1" type="ORF">BGV66_31085</name>
</gene>
<comment type="caution">
    <text evidence="1">The sequence shown here is derived from an EMBL/GenBank/DDBJ whole genome shotgun (WGS) entry which is preliminary data.</text>
</comment>
<evidence type="ECO:0000313" key="2">
    <source>
        <dbReference type="Proteomes" id="UP000183667"/>
    </source>
</evidence>
<sequence length="268" mass="30507">MTMHIAVRLRKHWTEFGGMGKYPPRGEPAREVFAIERSAQQMSFRCEMLPDRTEARQEGLRSLRVAKASHAPLVLPCGLMAVLCSVVDTGRSLDEHMLHVEQLRDIGFRHRIAAQLIGDDLAWHRVRAQHTLEETFGGGLVAPLLQQDIEFDAMLVDCTPQQVRLATQGDEHLVEVPRATWLAARRFHPMGKAFAELVAPAANRLVANHHASLEQQFFDIAQAELEPEVPTHRVADDRRREPMAVIKRFRFLHDPMLREHHVNVTTPK</sequence>
<organism evidence="1 2">
    <name type="scientific">Burkholderia ubonensis</name>
    <dbReference type="NCBI Taxonomy" id="101571"/>
    <lineage>
        <taxon>Bacteria</taxon>
        <taxon>Pseudomonadati</taxon>
        <taxon>Pseudomonadota</taxon>
        <taxon>Betaproteobacteria</taxon>
        <taxon>Burkholderiales</taxon>
        <taxon>Burkholderiaceae</taxon>
        <taxon>Burkholderia</taxon>
        <taxon>Burkholderia cepacia complex</taxon>
    </lineage>
</organism>
<dbReference type="AlphaFoldDB" id="A0ABD6PUL5"/>
<evidence type="ECO:0000313" key="1">
    <source>
        <dbReference type="EMBL" id="OJA37941.1"/>
    </source>
</evidence>
<proteinExistence type="predicted"/>
<reference evidence="2" key="1">
    <citation type="submission" date="2016-08" db="EMBL/GenBank/DDBJ databases">
        <title>Population biology and virulence potential of Burkholderia ubonensis.</title>
        <authorList>
            <person name="Price E.P."/>
            <person name="Currie B.J."/>
            <person name="Wagner D.M."/>
        </authorList>
    </citation>
    <scope>NUCLEOTIDE SEQUENCE [LARGE SCALE GENOMIC DNA]</scope>
    <source>
        <strain evidence="2">MSMB0103</strain>
    </source>
</reference>
<accession>A0ABD6PUL5</accession>